<keyword evidence="2 6" id="KW-0812">Transmembrane</keyword>
<keyword evidence="8" id="KW-1185">Reference proteome</keyword>
<dbReference type="InterPro" id="IPR051694">
    <property type="entry name" value="Immunoregulatory_rcpt-like"/>
</dbReference>
<evidence type="ECO:0000256" key="2">
    <source>
        <dbReference type="ARBA" id="ARBA00022692"/>
    </source>
</evidence>
<feature type="compositionally biased region" description="Low complexity" evidence="5">
    <location>
        <begin position="180"/>
        <end position="194"/>
    </location>
</feature>
<evidence type="ECO:0000256" key="5">
    <source>
        <dbReference type="SAM" id="MobiDB-lite"/>
    </source>
</evidence>
<dbReference type="KEGG" id="ptkz:JDV02_005191"/>
<dbReference type="OrthoDB" id="5239590at2759"/>
<accession>A0A9Q8VBM5</accession>
<feature type="region of interest" description="Disordered" evidence="5">
    <location>
        <begin position="167"/>
        <end position="194"/>
    </location>
</feature>
<feature type="transmembrane region" description="Helical" evidence="6">
    <location>
        <begin position="201"/>
        <end position="226"/>
    </location>
</feature>
<evidence type="ECO:0000313" key="8">
    <source>
        <dbReference type="Proteomes" id="UP000829364"/>
    </source>
</evidence>
<reference evidence="7" key="1">
    <citation type="submission" date="2021-11" db="EMBL/GenBank/DDBJ databases">
        <title>Purpureocillium_takamizusanense_genome.</title>
        <authorList>
            <person name="Nguyen N.-H."/>
        </authorList>
    </citation>
    <scope>NUCLEOTIDE SEQUENCE</scope>
    <source>
        <strain evidence="7">PT3</strain>
    </source>
</reference>
<dbReference type="RefSeq" id="XP_047842443.1">
    <property type="nucleotide sequence ID" value="XM_047986461.1"/>
</dbReference>
<evidence type="ECO:0000256" key="4">
    <source>
        <dbReference type="ARBA" id="ARBA00023136"/>
    </source>
</evidence>
<feature type="compositionally biased region" description="Polar residues" evidence="5">
    <location>
        <begin position="486"/>
        <end position="497"/>
    </location>
</feature>
<proteinExistence type="predicted"/>
<dbReference type="EMBL" id="CP086357">
    <property type="protein sequence ID" value="UNI18962.1"/>
    <property type="molecule type" value="Genomic_DNA"/>
</dbReference>
<feature type="region of interest" description="Disordered" evidence="5">
    <location>
        <begin position="235"/>
        <end position="324"/>
    </location>
</feature>
<feature type="compositionally biased region" description="Gly residues" evidence="5">
    <location>
        <begin position="295"/>
        <end position="305"/>
    </location>
</feature>
<feature type="compositionally biased region" description="Low complexity" evidence="5">
    <location>
        <begin position="453"/>
        <end position="473"/>
    </location>
</feature>
<dbReference type="GO" id="GO:0016020">
    <property type="term" value="C:membrane"/>
    <property type="evidence" value="ECO:0007669"/>
    <property type="project" value="UniProtKB-SubCell"/>
</dbReference>
<dbReference type="GO" id="GO:0071944">
    <property type="term" value="C:cell periphery"/>
    <property type="evidence" value="ECO:0007669"/>
    <property type="project" value="UniProtKB-ARBA"/>
</dbReference>
<evidence type="ECO:0000256" key="6">
    <source>
        <dbReference type="SAM" id="Phobius"/>
    </source>
</evidence>
<keyword evidence="4 6" id="KW-0472">Membrane</keyword>
<protein>
    <recommendedName>
        <fullName evidence="9">LPXTG-domain-containing protein</fullName>
    </recommendedName>
</protein>
<evidence type="ECO:0000256" key="1">
    <source>
        <dbReference type="ARBA" id="ARBA00004167"/>
    </source>
</evidence>
<gene>
    <name evidence="7" type="ORF">JDV02_005191</name>
</gene>
<dbReference type="Proteomes" id="UP000829364">
    <property type="component" value="Chromosome 4"/>
</dbReference>
<feature type="compositionally biased region" description="Low complexity" evidence="5">
    <location>
        <begin position="397"/>
        <end position="413"/>
    </location>
</feature>
<feature type="region of interest" description="Disordered" evidence="5">
    <location>
        <begin position="356"/>
        <end position="506"/>
    </location>
</feature>
<dbReference type="PANTHER" id="PTHR15549">
    <property type="entry name" value="PAIRED IMMUNOGLOBULIN-LIKE TYPE 2 RECEPTOR"/>
    <property type="match status" value="1"/>
</dbReference>
<evidence type="ECO:0000313" key="7">
    <source>
        <dbReference type="EMBL" id="UNI18962.1"/>
    </source>
</evidence>
<organism evidence="7 8">
    <name type="scientific">Purpureocillium takamizusanense</name>
    <dbReference type="NCBI Taxonomy" id="2060973"/>
    <lineage>
        <taxon>Eukaryota</taxon>
        <taxon>Fungi</taxon>
        <taxon>Dikarya</taxon>
        <taxon>Ascomycota</taxon>
        <taxon>Pezizomycotina</taxon>
        <taxon>Sordariomycetes</taxon>
        <taxon>Hypocreomycetidae</taxon>
        <taxon>Hypocreales</taxon>
        <taxon>Ophiocordycipitaceae</taxon>
        <taxon>Purpureocillium</taxon>
    </lineage>
</organism>
<dbReference type="GeneID" id="72067140"/>
<evidence type="ECO:0008006" key="9">
    <source>
        <dbReference type="Google" id="ProtNLM"/>
    </source>
</evidence>
<evidence type="ECO:0000256" key="3">
    <source>
        <dbReference type="ARBA" id="ARBA00022989"/>
    </source>
</evidence>
<name>A0A9Q8VBM5_9HYPO</name>
<keyword evidence="3 6" id="KW-1133">Transmembrane helix</keyword>
<dbReference type="AlphaFoldDB" id="A0A9Q8VBM5"/>
<feature type="compositionally biased region" description="Polar residues" evidence="5">
    <location>
        <begin position="369"/>
        <end position="395"/>
    </location>
</feature>
<sequence>MSAGGGNDKQQQQQQPPLGARFRQCVACLEKSAFEQGGEADQPWFLYNMRYAIDFCIFGYPNGTGGAGSNPCLTSEACGRLARALETGIPVTDGSRARAATDAYSYCEAEKGVWKSRYLDSCVQCVKADGKHRYLANFLIALDAACKQKPSRGLVLGLNDTVFANTTVEPAEPSPPSSPRRPSSPDAASDSDGGPALSAGAIAGIVVGTIVLVALAAGCVFMYCCCFRRRRRRGRRGRRIKAPPSTPSPPPLAQQEPEPEPSPLPLQRHSPVPLAPGAAGHSGHETGVMPNPGTYGSGAAVGQGYGQQQQQQQQYHHEQQQQEEEIDYDGRFFGNDKTQKMAQVSLSPVANSKPIAIWPARPAPDPPQGHTNGALTSIKTDSLPTDASANNTTDAITPPTSTVSTFSTVPLLSDPSYKSTGSPAVGSSPVFAAGHASSVVTNGLPRGAHHQDYQQQQQQQQWYQQEQGQQQQQQEKRKNKKRRGSSAGSPFESTKIQTAFAPPPKG</sequence>
<comment type="subcellular location">
    <subcellularLocation>
        <location evidence="1">Membrane</location>
        <topology evidence="1">Single-pass membrane protein</topology>
    </subcellularLocation>
</comment>